<sequence>MSDLGLWYDEPTDPADWDSVIGPLAAQIEARFNQTCCQLARTLHATGVIEGTVGRTGPVIVHKLEYYEAIARQTEAANPPGLANEFTSGAGLPNECECVIHVLQSPGRTTRGAADRPATKDSTGRTAPESAGTCAGIAQERAAGQHALLVVPALAHFGRPSWVFSPVSSATK</sequence>
<organism evidence="2 3">
    <name type="scientific">Streptomyces brevispora</name>
    <dbReference type="NCBI Taxonomy" id="887462"/>
    <lineage>
        <taxon>Bacteria</taxon>
        <taxon>Bacillati</taxon>
        <taxon>Actinomycetota</taxon>
        <taxon>Actinomycetes</taxon>
        <taxon>Kitasatosporales</taxon>
        <taxon>Streptomycetaceae</taxon>
        <taxon>Streptomyces</taxon>
    </lineage>
</organism>
<evidence type="ECO:0000313" key="3">
    <source>
        <dbReference type="Proteomes" id="UP001330827"/>
    </source>
</evidence>
<keyword evidence="3" id="KW-1185">Reference proteome</keyword>
<evidence type="ECO:0000313" key="2">
    <source>
        <dbReference type="EMBL" id="WSC12600.1"/>
    </source>
</evidence>
<feature type="compositionally biased region" description="Basic and acidic residues" evidence="1">
    <location>
        <begin position="113"/>
        <end position="123"/>
    </location>
</feature>
<dbReference type="RefSeq" id="WP_326590611.1">
    <property type="nucleotide sequence ID" value="NZ_CP109114.1"/>
</dbReference>
<feature type="region of interest" description="Disordered" evidence="1">
    <location>
        <begin position="108"/>
        <end position="131"/>
    </location>
</feature>
<evidence type="ECO:0000256" key="1">
    <source>
        <dbReference type="SAM" id="MobiDB-lite"/>
    </source>
</evidence>
<proteinExistence type="predicted"/>
<protein>
    <submittedName>
        <fullName evidence="2">Uncharacterized protein</fullName>
    </submittedName>
</protein>
<dbReference type="Proteomes" id="UP001330827">
    <property type="component" value="Chromosome"/>
</dbReference>
<name>A0ABZ1FYL1_9ACTN</name>
<dbReference type="EMBL" id="CP109114">
    <property type="protein sequence ID" value="WSC12600.1"/>
    <property type="molecule type" value="Genomic_DNA"/>
</dbReference>
<accession>A0ABZ1FYL1</accession>
<reference evidence="2 3" key="1">
    <citation type="submission" date="2022-10" db="EMBL/GenBank/DDBJ databases">
        <title>The complete genomes of actinobacterial strains from the NBC collection.</title>
        <authorList>
            <person name="Joergensen T.S."/>
            <person name="Alvarez Arevalo M."/>
            <person name="Sterndorff E.B."/>
            <person name="Faurdal D."/>
            <person name="Vuksanovic O."/>
            <person name="Mourched A.-S."/>
            <person name="Charusanti P."/>
            <person name="Shaw S."/>
            <person name="Blin K."/>
            <person name="Weber T."/>
        </authorList>
    </citation>
    <scope>NUCLEOTIDE SEQUENCE [LARGE SCALE GENOMIC DNA]</scope>
    <source>
        <strain evidence="2 3">NBC 01769</strain>
    </source>
</reference>
<gene>
    <name evidence="2" type="ORF">OIE64_06915</name>
</gene>